<dbReference type="Proteomes" id="UP000245202">
    <property type="component" value="Unassembled WGS sequence"/>
</dbReference>
<evidence type="ECO:0008006" key="3">
    <source>
        <dbReference type="Google" id="ProtNLM"/>
    </source>
</evidence>
<organism evidence="1 2">
    <name type="scientific">Paenibacillus agaridevorans</name>
    <dbReference type="NCBI Taxonomy" id="171404"/>
    <lineage>
        <taxon>Bacteria</taxon>
        <taxon>Bacillati</taxon>
        <taxon>Bacillota</taxon>
        <taxon>Bacilli</taxon>
        <taxon>Bacillales</taxon>
        <taxon>Paenibacillaceae</taxon>
        <taxon>Paenibacillus</taxon>
    </lineage>
</organism>
<keyword evidence="2" id="KW-1185">Reference proteome</keyword>
<dbReference type="RefSeq" id="WP_087570796.1">
    <property type="nucleotide sequence ID" value="NZ_BDQX01000054.1"/>
</dbReference>
<sequence length="73" mass="8393">MKKVKYCKRNLKLGSKSVYKAMKEKYPEIKGKKSDCLGNCRTCKMECFVVVKSKAVTAPTPEQLYKRLKKMIG</sequence>
<dbReference type="InterPro" id="IPR009910">
    <property type="entry name" value="DUF1450"/>
</dbReference>
<dbReference type="EMBL" id="BDQX01000054">
    <property type="protein sequence ID" value="GBG06760.1"/>
    <property type="molecule type" value="Genomic_DNA"/>
</dbReference>
<comment type="caution">
    <text evidence="1">The sequence shown here is derived from an EMBL/GenBank/DDBJ whole genome shotgun (WGS) entry which is preliminary data.</text>
</comment>
<gene>
    <name evidence="1" type="ORF">PAT3040_01298</name>
</gene>
<reference evidence="1 2" key="1">
    <citation type="submission" date="2017-08" db="EMBL/GenBank/DDBJ databases">
        <title>Substantial Increase in Enzyme Production by Combined Drug-Resistance Mutations in Paenibacillus agaridevorans.</title>
        <authorList>
            <person name="Tanaka Y."/>
            <person name="Funane K."/>
            <person name="Hosaka T."/>
            <person name="Shiwa Y."/>
            <person name="Fujita N."/>
            <person name="Miyazaki T."/>
            <person name="Yoshikawa H."/>
            <person name="Murakami K."/>
            <person name="Kasahara K."/>
            <person name="Inaoka T."/>
            <person name="Hiraga Y."/>
            <person name="Ochi K."/>
        </authorList>
    </citation>
    <scope>NUCLEOTIDE SEQUENCE [LARGE SCALE GENOMIC DNA]</scope>
    <source>
        <strain evidence="1 2">T-3040</strain>
    </source>
</reference>
<dbReference type="AlphaFoldDB" id="A0A2R5EJF3"/>
<protein>
    <recommendedName>
        <fullName evidence="3">DUF1450 domain-containing protein</fullName>
    </recommendedName>
</protein>
<accession>A0A2R5EJF3</accession>
<proteinExistence type="predicted"/>
<dbReference type="Pfam" id="PF07293">
    <property type="entry name" value="DUF1450"/>
    <property type="match status" value="1"/>
</dbReference>
<name>A0A2R5EJF3_9BACL</name>
<evidence type="ECO:0000313" key="2">
    <source>
        <dbReference type="Proteomes" id="UP000245202"/>
    </source>
</evidence>
<evidence type="ECO:0000313" key="1">
    <source>
        <dbReference type="EMBL" id="GBG06760.1"/>
    </source>
</evidence>